<accession>A0AAN6PP02</accession>
<feature type="compositionally biased region" description="Acidic residues" evidence="1">
    <location>
        <begin position="576"/>
        <end position="588"/>
    </location>
</feature>
<dbReference type="Proteomes" id="UP001303115">
    <property type="component" value="Unassembled WGS sequence"/>
</dbReference>
<feature type="region of interest" description="Disordered" evidence="1">
    <location>
        <begin position="1"/>
        <end position="20"/>
    </location>
</feature>
<proteinExistence type="predicted"/>
<evidence type="ECO:0000259" key="2">
    <source>
        <dbReference type="Pfam" id="PF25909"/>
    </source>
</evidence>
<name>A0AAN6PP02_9PEZI</name>
<feature type="region of interest" description="Disordered" evidence="1">
    <location>
        <begin position="481"/>
        <end position="521"/>
    </location>
</feature>
<keyword evidence="4" id="KW-1185">Reference proteome</keyword>
<evidence type="ECO:0000313" key="4">
    <source>
        <dbReference type="Proteomes" id="UP001303115"/>
    </source>
</evidence>
<dbReference type="EMBL" id="MU854338">
    <property type="protein sequence ID" value="KAK4042629.1"/>
    <property type="molecule type" value="Genomic_DNA"/>
</dbReference>
<feature type="region of interest" description="Disordered" evidence="1">
    <location>
        <begin position="209"/>
        <end position="250"/>
    </location>
</feature>
<reference evidence="4" key="1">
    <citation type="journal article" date="2023" name="Mol. Phylogenet. Evol.">
        <title>Genome-scale phylogeny and comparative genomics of the fungal order Sordariales.</title>
        <authorList>
            <person name="Hensen N."/>
            <person name="Bonometti L."/>
            <person name="Westerberg I."/>
            <person name="Brannstrom I.O."/>
            <person name="Guillou S."/>
            <person name="Cros-Aarteil S."/>
            <person name="Calhoun S."/>
            <person name="Haridas S."/>
            <person name="Kuo A."/>
            <person name="Mondo S."/>
            <person name="Pangilinan J."/>
            <person name="Riley R."/>
            <person name="LaButti K."/>
            <person name="Andreopoulos B."/>
            <person name="Lipzen A."/>
            <person name="Chen C."/>
            <person name="Yan M."/>
            <person name="Daum C."/>
            <person name="Ng V."/>
            <person name="Clum A."/>
            <person name="Steindorff A."/>
            <person name="Ohm R.A."/>
            <person name="Martin F."/>
            <person name="Silar P."/>
            <person name="Natvig D.O."/>
            <person name="Lalanne C."/>
            <person name="Gautier V."/>
            <person name="Ament-Velasquez S.L."/>
            <person name="Kruys A."/>
            <person name="Hutchinson M.I."/>
            <person name="Powell A.J."/>
            <person name="Barry K."/>
            <person name="Miller A.N."/>
            <person name="Grigoriev I.V."/>
            <person name="Debuchy R."/>
            <person name="Gladieux P."/>
            <person name="Hiltunen Thoren M."/>
            <person name="Johannesson H."/>
        </authorList>
    </citation>
    <scope>NUCLEOTIDE SEQUENCE [LARGE SCALE GENOMIC DNA]</scope>
    <source>
        <strain evidence="4">CBS 284.82</strain>
    </source>
</reference>
<comment type="caution">
    <text evidence="3">The sequence shown here is derived from an EMBL/GenBank/DDBJ whole genome shotgun (WGS) entry which is preliminary data.</text>
</comment>
<evidence type="ECO:0000256" key="1">
    <source>
        <dbReference type="SAM" id="MobiDB-lite"/>
    </source>
</evidence>
<sequence length="635" mass="68829">MPMFRFWTSDSRGGDQTVDGRHQLPDCAGHVAHSRSGLSTPVSPKKRRPSFVDTAACAYPAAKRFKTEQNGDLPSPVSASADSDETGLLRRRSTAPDLDAAKEAIQMQFGLEILLKHDELRLINQELARCQVALEQLRRCHLIPYPLQCPTPSQMLHISSGTGPALESRRGEPVPQWAPPFGVVEGPYARHYAKWLIPDPAFDGLQPEPQGFAATGRAKNTAEGRATRSSISDAVGSGKQRPARGSAGQRLQALSSGYPQTKDKHSPCIVKRLSDGLTVKLICIDCHRWDFSSTQGFINHCRIAHRRDFKSHEEAAVASGHPIEVDESGAMMGNDRKVVPAAAPSGLVHPLARSEPTSEHQVYGALLSRIKASFDLYKAGKLPGVSSIPGISAPSQVPTGESSHSFVGSSDVPYLSRLMQKKKLGGNLEEQVTEAKTKVDWTWPSPDAESDMDEATITEDATTPEQLLAYAARTQAVMRMPSRAAVSPSQPPTAYRAASNKGHRTTNRRSTDAESPELPETPLYDVEMSVDLSPNTAASNNAPSLVSDDGEYDDWDDGSASDASDAMETESVSDVAEIDINDNSCAEDDTPRPAPHRRGSLSKAAKLKQDEARHVTFVSPTPVPTQTKVKRKKKI</sequence>
<organism evidence="3 4">
    <name type="scientific">Parachaetomium inaequale</name>
    <dbReference type="NCBI Taxonomy" id="2588326"/>
    <lineage>
        <taxon>Eukaryota</taxon>
        <taxon>Fungi</taxon>
        <taxon>Dikarya</taxon>
        <taxon>Ascomycota</taxon>
        <taxon>Pezizomycotina</taxon>
        <taxon>Sordariomycetes</taxon>
        <taxon>Sordariomycetidae</taxon>
        <taxon>Sordariales</taxon>
        <taxon>Chaetomiaceae</taxon>
        <taxon>Parachaetomium</taxon>
    </lineage>
</organism>
<feature type="compositionally biased region" description="Polar residues" evidence="1">
    <location>
        <begin position="68"/>
        <end position="81"/>
    </location>
</feature>
<feature type="compositionally biased region" description="Acidic residues" evidence="1">
    <location>
        <begin position="548"/>
        <end position="559"/>
    </location>
</feature>
<feature type="compositionally biased region" description="Polar residues" evidence="1">
    <location>
        <begin position="533"/>
        <end position="544"/>
    </location>
</feature>
<gene>
    <name evidence="3" type="ORF">C8A01DRAFT_33293</name>
</gene>
<feature type="domain" description="AHC1-like C2H2 zinc-finger" evidence="2">
    <location>
        <begin position="265"/>
        <end position="315"/>
    </location>
</feature>
<feature type="region of interest" description="Disordered" evidence="1">
    <location>
        <begin position="68"/>
        <end position="88"/>
    </location>
</feature>
<dbReference type="InterPro" id="IPR058706">
    <property type="entry name" value="zf-C2H2_AHC1-like"/>
</dbReference>
<dbReference type="AlphaFoldDB" id="A0AAN6PP02"/>
<feature type="region of interest" description="Disordered" evidence="1">
    <location>
        <begin position="533"/>
        <end position="635"/>
    </location>
</feature>
<evidence type="ECO:0000313" key="3">
    <source>
        <dbReference type="EMBL" id="KAK4042629.1"/>
    </source>
</evidence>
<dbReference type="Pfam" id="PF25909">
    <property type="entry name" value="zf-C2H2_AHC1"/>
    <property type="match status" value="1"/>
</dbReference>
<protein>
    <recommendedName>
        <fullName evidence="2">AHC1-like C2H2 zinc-finger domain-containing protein</fullName>
    </recommendedName>
</protein>
<feature type="region of interest" description="Disordered" evidence="1">
    <location>
        <begin position="30"/>
        <end position="49"/>
    </location>
</feature>